<name>A0ABW4FPG9_9PSEU</name>
<evidence type="ECO:0000256" key="1">
    <source>
        <dbReference type="SAM" id="MobiDB-lite"/>
    </source>
</evidence>
<reference evidence="4" key="1">
    <citation type="journal article" date="2019" name="Int. J. Syst. Evol. Microbiol.">
        <title>The Global Catalogue of Microorganisms (GCM) 10K type strain sequencing project: providing services to taxonomists for standard genome sequencing and annotation.</title>
        <authorList>
            <consortium name="The Broad Institute Genomics Platform"/>
            <consortium name="The Broad Institute Genome Sequencing Center for Infectious Disease"/>
            <person name="Wu L."/>
            <person name="Ma J."/>
        </authorList>
    </citation>
    <scope>NUCLEOTIDE SEQUENCE [LARGE SCALE GENOMIC DNA]</scope>
    <source>
        <strain evidence="4">JCM 12165</strain>
    </source>
</reference>
<dbReference type="EMBL" id="JBHUCP010000018">
    <property type="protein sequence ID" value="MFD1532354.1"/>
    <property type="molecule type" value="Genomic_DNA"/>
</dbReference>
<evidence type="ECO:0000313" key="3">
    <source>
        <dbReference type="EMBL" id="MFD1532354.1"/>
    </source>
</evidence>
<evidence type="ECO:0000313" key="4">
    <source>
        <dbReference type="Proteomes" id="UP001597145"/>
    </source>
</evidence>
<accession>A0ABW4FPG9</accession>
<feature type="region of interest" description="Disordered" evidence="1">
    <location>
        <begin position="101"/>
        <end position="134"/>
    </location>
</feature>
<keyword evidence="2" id="KW-1133">Transmembrane helix</keyword>
<sequence length="134" mass="15448">MPADVRRPGPFRWLLYAFGRPLPLAYREWVLHDVTAPTWVLRHVLRTTVQLLPVAVLLFVLIPGPAWVRGCSLLAGLLLGYFYSFAYMYETTEHRAMKAGYPRGTAAATRGQEGEAERAEQARRYEQRWRRNEG</sequence>
<comment type="caution">
    <text evidence="3">The sequence shown here is derived from an EMBL/GenBank/DDBJ whole genome shotgun (WGS) entry which is preliminary data.</text>
</comment>
<dbReference type="Proteomes" id="UP001597145">
    <property type="component" value="Unassembled WGS sequence"/>
</dbReference>
<dbReference type="InterPro" id="IPR035197">
    <property type="entry name" value="DUF5313"/>
</dbReference>
<keyword evidence="2" id="KW-0472">Membrane</keyword>
<gene>
    <name evidence="3" type="ORF">ACFSCY_23275</name>
</gene>
<feature type="transmembrane region" description="Helical" evidence="2">
    <location>
        <begin position="73"/>
        <end position="89"/>
    </location>
</feature>
<keyword evidence="2" id="KW-0812">Transmembrane</keyword>
<organism evidence="3 4">
    <name type="scientific">Pseudonocardia aurantiaca</name>
    <dbReference type="NCBI Taxonomy" id="75290"/>
    <lineage>
        <taxon>Bacteria</taxon>
        <taxon>Bacillati</taxon>
        <taxon>Actinomycetota</taxon>
        <taxon>Actinomycetes</taxon>
        <taxon>Pseudonocardiales</taxon>
        <taxon>Pseudonocardiaceae</taxon>
        <taxon>Pseudonocardia</taxon>
    </lineage>
</organism>
<keyword evidence="4" id="KW-1185">Reference proteome</keyword>
<dbReference type="Pfam" id="PF17240">
    <property type="entry name" value="DUF5313"/>
    <property type="match status" value="1"/>
</dbReference>
<feature type="compositionally biased region" description="Basic and acidic residues" evidence="1">
    <location>
        <begin position="112"/>
        <end position="134"/>
    </location>
</feature>
<proteinExistence type="predicted"/>
<evidence type="ECO:0000256" key="2">
    <source>
        <dbReference type="SAM" id="Phobius"/>
    </source>
</evidence>
<protein>
    <submittedName>
        <fullName evidence="3">DUF5313 family protein</fullName>
    </submittedName>
</protein>
<dbReference type="RefSeq" id="WP_343986727.1">
    <property type="nucleotide sequence ID" value="NZ_BAAAJG010000027.1"/>
</dbReference>